<comment type="subcellular location">
    <subcellularLocation>
        <location evidence="1">Endoplasmic reticulum membrane</location>
        <topology evidence="1">Multi-pass membrane protein</topology>
    </subcellularLocation>
</comment>
<feature type="region of interest" description="Disordered" evidence="7">
    <location>
        <begin position="115"/>
        <end position="143"/>
    </location>
</feature>
<feature type="transmembrane region" description="Helical" evidence="8">
    <location>
        <begin position="599"/>
        <end position="616"/>
    </location>
</feature>
<keyword evidence="4" id="KW-0256">Endoplasmic reticulum</keyword>
<evidence type="ECO:0000313" key="10">
    <source>
        <dbReference type="EnsemblMetazoa" id="Aqu2.1.40736_001"/>
    </source>
</evidence>
<dbReference type="KEGG" id="aqu:100633881"/>
<feature type="transmembrane region" description="Helical" evidence="8">
    <location>
        <begin position="574"/>
        <end position="593"/>
    </location>
</feature>
<dbReference type="GO" id="GO:0050708">
    <property type="term" value="P:regulation of protein secretion"/>
    <property type="evidence" value="ECO:0007669"/>
    <property type="project" value="TreeGrafter"/>
</dbReference>
<evidence type="ECO:0000256" key="3">
    <source>
        <dbReference type="ARBA" id="ARBA00022692"/>
    </source>
</evidence>
<keyword evidence="11" id="KW-1185">Reference proteome</keyword>
<dbReference type="GO" id="GO:0005789">
    <property type="term" value="C:endoplasmic reticulum membrane"/>
    <property type="evidence" value="ECO:0007669"/>
    <property type="project" value="UniProtKB-SubCell"/>
</dbReference>
<sequence>MDLSPEPTAPPLPPRNRRGSASHQFGRTLRRGTIAFGRAVGDFFGVTEESQQGNDESMGWGQVAQRRAEEFPANFSTLRRATRFALGSDATPPPSYPDIELAGVGQTATQLQSFDPAELSSDESDDETFFTEVPPPSYSALPPGGRVTSMYGHEDPARVVDRPNLQPIVEERSNLSVVVEDGEYFNDKERALQYYIDYIKAEKRVRQRQNRQNASEFFGEGSTSVDRPARRGRVSSVGEAVIMKTKKNRSKLQRQNTQVREKVQSLPTFWPIFIIGLTFVQVVVVIVLMVIHRPAPFNIKPEEKVAEYPSLRNESGNETVTYYRYTNPWFGIGVLHLIQSGVKFTPCMRQDSAIASRNLIQRASDKDNGGLGCCRNNIWVGSTIPAQCVNNLNPNNNTEYLDRVPCEDTTLLLANFHPCCIGIIGQCKVTHVRECKDRGGIFHPELDSCNETNCLNDICGLNGVGMANNDPLQPSGTQTWRLVLSLFIHLGVIDVIVIGIIQLYLGIKIERTAGFLRIALIYFISGIGGNLVSAIFIPYQVTGGASAAVFGLASVLIVELFQVWQIIDKAWLELLKLLSIMLVLLAIGTLPFIDNLANIGGIIFGVPAAIIFLPYITFGKVDAWRKRILLIICVPLLLIMFLVCFLLFFFLGDPDFCSFCHYFNCIPYTSTFCNNEINSPNPEVVAL</sequence>
<organism evidence="10">
    <name type="scientific">Amphimedon queenslandica</name>
    <name type="common">Sponge</name>
    <dbReference type="NCBI Taxonomy" id="400682"/>
    <lineage>
        <taxon>Eukaryota</taxon>
        <taxon>Metazoa</taxon>
        <taxon>Porifera</taxon>
        <taxon>Demospongiae</taxon>
        <taxon>Heteroscleromorpha</taxon>
        <taxon>Haplosclerida</taxon>
        <taxon>Niphatidae</taxon>
        <taxon>Amphimedon</taxon>
    </lineage>
</organism>
<dbReference type="PANTHER" id="PTHR45965">
    <property type="entry name" value="INACTIVE RHOMBOID PROTEIN"/>
    <property type="match status" value="1"/>
</dbReference>
<dbReference type="AlphaFoldDB" id="A0A1X7VK52"/>
<dbReference type="InterPro" id="IPR051512">
    <property type="entry name" value="Inactive_Rhomboid"/>
</dbReference>
<dbReference type="PANTHER" id="PTHR45965:SF3">
    <property type="entry name" value="INACTIVE RHOMBOID PROTEIN 1"/>
    <property type="match status" value="1"/>
</dbReference>
<evidence type="ECO:0000256" key="5">
    <source>
        <dbReference type="ARBA" id="ARBA00022989"/>
    </source>
</evidence>
<accession>A0A1X7VK52</accession>
<feature type="transmembrane region" description="Helical" evidence="8">
    <location>
        <begin position="519"/>
        <end position="539"/>
    </location>
</feature>
<keyword evidence="5 8" id="KW-1133">Transmembrane helix</keyword>
<dbReference type="Proteomes" id="UP000007879">
    <property type="component" value="Unassembled WGS sequence"/>
</dbReference>
<dbReference type="GO" id="GO:0042058">
    <property type="term" value="P:regulation of epidermal growth factor receptor signaling pathway"/>
    <property type="evidence" value="ECO:0007669"/>
    <property type="project" value="TreeGrafter"/>
</dbReference>
<dbReference type="Pfam" id="PF01694">
    <property type="entry name" value="Rhomboid"/>
    <property type="match status" value="1"/>
</dbReference>
<feature type="region of interest" description="Disordered" evidence="7">
    <location>
        <begin position="1"/>
        <end position="31"/>
    </location>
</feature>
<protein>
    <submittedName>
        <fullName evidence="10">Rhomboid-like protein</fullName>
    </submittedName>
</protein>
<dbReference type="SUPFAM" id="SSF144091">
    <property type="entry name" value="Rhomboid-like"/>
    <property type="match status" value="1"/>
</dbReference>
<feature type="transmembrane region" description="Helical" evidence="8">
    <location>
        <begin position="545"/>
        <end position="567"/>
    </location>
</feature>
<evidence type="ECO:0000256" key="4">
    <source>
        <dbReference type="ARBA" id="ARBA00022824"/>
    </source>
</evidence>
<feature type="transmembrane region" description="Helical" evidence="8">
    <location>
        <begin position="269"/>
        <end position="291"/>
    </location>
</feature>
<evidence type="ECO:0000256" key="7">
    <source>
        <dbReference type="SAM" id="MobiDB-lite"/>
    </source>
</evidence>
<evidence type="ECO:0000259" key="9">
    <source>
        <dbReference type="Pfam" id="PF01694"/>
    </source>
</evidence>
<feature type="transmembrane region" description="Helical" evidence="8">
    <location>
        <begin position="628"/>
        <end position="651"/>
    </location>
</feature>
<evidence type="ECO:0000256" key="8">
    <source>
        <dbReference type="SAM" id="Phobius"/>
    </source>
</evidence>
<comment type="similarity">
    <text evidence="2">Belongs to the peptidase S54 family.</text>
</comment>
<dbReference type="GO" id="GO:0004252">
    <property type="term" value="F:serine-type endopeptidase activity"/>
    <property type="evidence" value="ECO:0007669"/>
    <property type="project" value="InterPro"/>
</dbReference>
<dbReference type="OrthoDB" id="2146116at2759"/>
<evidence type="ECO:0000256" key="1">
    <source>
        <dbReference type="ARBA" id="ARBA00004477"/>
    </source>
</evidence>
<dbReference type="InParanoid" id="A0A1X7VK52"/>
<evidence type="ECO:0000313" key="11">
    <source>
        <dbReference type="Proteomes" id="UP000007879"/>
    </source>
</evidence>
<evidence type="ECO:0000256" key="6">
    <source>
        <dbReference type="ARBA" id="ARBA00023136"/>
    </source>
</evidence>
<dbReference type="EnsemblMetazoa" id="XM_020008846.1">
    <property type="protein sequence ID" value="XP_019864405.1"/>
    <property type="gene ID" value="LOC100633881"/>
</dbReference>
<dbReference type="Gene3D" id="1.20.1540.10">
    <property type="entry name" value="Rhomboid-like"/>
    <property type="match status" value="1"/>
</dbReference>
<proteinExistence type="inferred from homology"/>
<reference evidence="11" key="1">
    <citation type="journal article" date="2010" name="Nature">
        <title>The Amphimedon queenslandica genome and the evolution of animal complexity.</title>
        <authorList>
            <person name="Srivastava M."/>
            <person name="Simakov O."/>
            <person name="Chapman J."/>
            <person name="Fahey B."/>
            <person name="Gauthier M.E."/>
            <person name="Mitros T."/>
            <person name="Richards G.S."/>
            <person name="Conaco C."/>
            <person name="Dacre M."/>
            <person name="Hellsten U."/>
            <person name="Larroux C."/>
            <person name="Putnam N.H."/>
            <person name="Stanke M."/>
            <person name="Adamska M."/>
            <person name="Darling A."/>
            <person name="Degnan S.M."/>
            <person name="Oakley T.H."/>
            <person name="Plachetzki D.C."/>
            <person name="Zhai Y."/>
            <person name="Adamski M."/>
            <person name="Calcino A."/>
            <person name="Cummins S.F."/>
            <person name="Goodstein D.M."/>
            <person name="Harris C."/>
            <person name="Jackson D.J."/>
            <person name="Leys S.P."/>
            <person name="Shu S."/>
            <person name="Woodcroft B.J."/>
            <person name="Vervoort M."/>
            <person name="Kosik K.S."/>
            <person name="Manning G."/>
            <person name="Degnan B.M."/>
            <person name="Rokhsar D.S."/>
        </authorList>
    </citation>
    <scope>NUCLEOTIDE SEQUENCE [LARGE SCALE GENOMIC DNA]</scope>
</reference>
<feature type="domain" description="Peptidase S54 rhomboid" evidence="9">
    <location>
        <begin position="477"/>
        <end position="613"/>
    </location>
</feature>
<dbReference type="InterPro" id="IPR022764">
    <property type="entry name" value="Peptidase_S54_rhomboid_dom"/>
</dbReference>
<keyword evidence="6 8" id="KW-0472">Membrane</keyword>
<name>A0A1X7VK52_AMPQE</name>
<evidence type="ECO:0000256" key="2">
    <source>
        <dbReference type="ARBA" id="ARBA00009045"/>
    </source>
</evidence>
<feature type="transmembrane region" description="Helical" evidence="8">
    <location>
        <begin position="482"/>
        <end position="507"/>
    </location>
</feature>
<feature type="compositionally biased region" description="Acidic residues" evidence="7">
    <location>
        <begin position="120"/>
        <end position="129"/>
    </location>
</feature>
<gene>
    <name evidence="10" type="primary">100633881</name>
</gene>
<dbReference type="eggNOG" id="KOG2290">
    <property type="taxonomic scope" value="Eukaryota"/>
</dbReference>
<keyword evidence="3 8" id="KW-0812">Transmembrane</keyword>
<dbReference type="STRING" id="400682.A0A1X7VK52"/>
<reference evidence="10" key="2">
    <citation type="submission" date="2017-05" db="UniProtKB">
        <authorList>
            <consortium name="EnsemblMetazoa"/>
        </authorList>
    </citation>
    <scope>IDENTIFICATION</scope>
</reference>
<dbReference type="InterPro" id="IPR035952">
    <property type="entry name" value="Rhomboid-like_sf"/>
</dbReference>
<dbReference type="EnsemblMetazoa" id="Aqu2.1.40736_001">
    <property type="protein sequence ID" value="Aqu2.1.40736_001"/>
    <property type="gene ID" value="Aqu2.1.40736"/>
</dbReference>